<accession>A0A4P6L3J8</accession>
<dbReference type="EMBL" id="CP035913">
    <property type="protein sequence ID" value="QBE65855.1"/>
    <property type="molecule type" value="Genomic_DNA"/>
</dbReference>
<dbReference type="KEGG" id="plue:EWM63_25115"/>
<sequence>MTASDTVVILVQHHSASDSERHAPLQIVTGDPHRIAGQPGEHMSFHAVYELLRSWSGLVLEQE</sequence>
<dbReference type="Proteomes" id="UP000290637">
    <property type="component" value="Chromosome"/>
</dbReference>
<reference evidence="1 2" key="1">
    <citation type="submission" date="2019-02" db="EMBL/GenBank/DDBJ databases">
        <title>Draft Genome Sequences of Six Type Strains of the Genus Massilia.</title>
        <authorList>
            <person name="Miess H."/>
            <person name="Frediansyhah A."/>
            <person name="Gross H."/>
        </authorList>
    </citation>
    <scope>NUCLEOTIDE SEQUENCE [LARGE SCALE GENOMIC DNA]</scope>
    <source>
        <strain evidence="1 2">DSM 17473</strain>
    </source>
</reference>
<keyword evidence="2" id="KW-1185">Reference proteome</keyword>
<evidence type="ECO:0000313" key="1">
    <source>
        <dbReference type="EMBL" id="QBE65855.1"/>
    </source>
</evidence>
<name>A0A4P6L3J8_9BURK</name>
<proteinExistence type="predicted"/>
<evidence type="ECO:0000313" key="2">
    <source>
        <dbReference type="Proteomes" id="UP000290637"/>
    </source>
</evidence>
<gene>
    <name evidence="1" type="ORF">EWM63_25115</name>
</gene>
<protein>
    <submittedName>
        <fullName evidence="1">Uncharacterized protein</fullName>
    </submittedName>
</protein>
<dbReference type="RefSeq" id="WP_130188964.1">
    <property type="nucleotide sequence ID" value="NZ_CP035913.1"/>
</dbReference>
<organism evidence="1 2">
    <name type="scientific">Pseudoduganella lutea</name>
    <dbReference type="NCBI Taxonomy" id="321985"/>
    <lineage>
        <taxon>Bacteria</taxon>
        <taxon>Pseudomonadati</taxon>
        <taxon>Pseudomonadota</taxon>
        <taxon>Betaproteobacteria</taxon>
        <taxon>Burkholderiales</taxon>
        <taxon>Oxalobacteraceae</taxon>
        <taxon>Telluria group</taxon>
        <taxon>Pseudoduganella</taxon>
    </lineage>
</organism>
<dbReference type="AlphaFoldDB" id="A0A4P6L3J8"/>